<dbReference type="PROSITE" id="PS50977">
    <property type="entry name" value="HTH_TETR_2"/>
    <property type="match status" value="1"/>
</dbReference>
<accession>A0ABN2AE98</accession>
<evidence type="ECO:0000256" key="4">
    <source>
        <dbReference type="ARBA" id="ARBA00023163"/>
    </source>
</evidence>
<dbReference type="Pfam" id="PF00440">
    <property type="entry name" value="TetR_N"/>
    <property type="match status" value="1"/>
</dbReference>
<protein>
    <submittedName>
        <fullName evidence="7">TetR/AcrR family transcriptional regulator</fullName>
    </submittedName>
</protein>
<dbReference type="Gene3D" id="1.10.357.10">
    <property type="entry name" value="Tetracycline Repressor, domain 2"/>
    <property type="match status" value="1"/>
</dbReference>
<evidence type="ECO:0000256" key="5">
    <source>
        <dbReference type="PROSITE-ProRule" id="PRU00335"/>
    </source>
</evidence>
<dbReference type="InterPro" id="IPR036271">
    <property type="entry name" value="Tet_transcr_reg_TetR-rel_C_sf"/>
</dbReference>
<comment type="caution">
    <text evidence="7">The sequence shown here is derived from an EMBL/GenBank/DDBJ whole genome shotgun (WGS) entry which is preliminary data.</text>
</comment>
<sequence length="216" mass="23912">MSQIARRRAAAAASAESNPAYAERVRLIRQAASKVFHEKGFHGTKLNDVAEEAGVDRASLYYYVGSKEQLFRDVVAEAVTGNIDKAETLVASDLPAPEKLSRLVKDLMDSFDRHYPFMYVFVQEDMTKLTADDNNEGDWLTAAREWNARYFKAVRQIILDGINDGSIKTALPAGVVANCVIGMINSSSRWYRPEGLMDAFEIGEGLSDILLSGLAR</sequence>
<keyword evidence="2" id="KW-0805">Transcription regulation</keyword>
<proteinExistence type="predicted"/>
<evidence type="ECO:0000256" key="2">
    <source>
        <dbReference type="ARBA" id="ARBA00023015"/>
    </source>
</evidence>
<dbReference type="SUPFAM" id="SSF46689">
    <property type="entry name" value="Homeodomain-like"/>
    <property type="match status" value="1"/>
</dbReference>
<name>A0ABN2AE98_9ACTN</name>
<evidence type="ECO:0000313" key="8">
    <source>
        <dbReference type="Proteomes" id="UP001500842"/>
    </source>
</evidence>
<dbReference type="InterPro" id="IPR001647">
    <property type="entry name" value="HTH_TetR"/>
</dbReference>
<keyword evidence="8" id="KW-1185">Reference proteome</keyword>
<dbReference type="InterPro" id="IPR041490">
    <property type="entry name" value="KstR2_TetR_C"/>
</dbReference>
<dbReference type="InterPro" id="IPR009057">
    <property type="entry name" value="Homeodomain-like_sf"/>
</dbReference>
<dbReference type="Gene3D" id="1.10.10.60">
    <property type="entry name" value="Homeodomain-like"/>
    <property type="match status" value="1"/>
</dbReference>
<dbReference type="Pfam" id="PF17932">
    <property type="entry name" value="TetR_C_24"/>
    <property type="match status" value="1"/>
</dbReference>
<organism evidence="7 8">
    <name type="scientific">Nocardioides humi</name>
    <dbReference type="NCBI Taxonomy" id="449461"/>
    <lineage>
        <taxon>Bacteria</taxon>
        <taxon>Bacillati</taxon>
        <taxon>Actinomycetota</taxon>
        <taxon>Actinomycetes</taxon>
        <taxon>Propionibacteriales</taxon>
        <taxon>Nocardioidaceae</taxon>
        <taxon>Nocardioides</taxon>
    </lineage>
</organism>
<evidence type="ECO:0000256" key="3">
    <source>
        <dbReference type="ARBA" id="ARBA00023125"/>
    </source>
</evidence>
<evidence type="ECO:0000259" key="6">
    <source>
        <dbReference type="PROSITE" id="PS50977"/>
    </source>
</evidence>
<keyword evidence="3 5" id="KW-0238">DNA-binding</keyword>
<keyword evidence="4" id="KW-0804">Transcription</keyword>
<dbReference type="EMBL" id="BAAAOR010000015">
    <property type="protein sequence ID" value="GAA1517433.1"/>
    <property type="molecule type" value="Genomic_DNA"/>
</dbReference>
<dbReference type="PANTHER" id="PTHR30055:SF175">
    <property type="entry name" value="HTH-TYPE TRANSCRIPTIONAL REPRESSOR KSTR2"/>
    <property type="match status" value="1"/>
</dbReference>
<feature type="DNA-binding region" description="H-T-H motif" evidence="5">
    <location>
        <begin position="45"/>
        <end position="64"/>
    </location>
</feature>
<dbReference type="PANTHER" id="PTHR30055">
    <property type="entry name" value="HTH-TYPE TRANSCRIPTIONAL REGULATOR RUTR"/>
    <property type="match status" value="1"/>
</dbReference>
<keyword evidence="1" id="KW-0678">Repressor</keyword>
<evidence type="ECO:0000313" key="7">
    <source>
        <dbReference type="EMBL" id="GAA1517433.1"/>
    </source>
</evidence>
<gene>
    <name evidence="7" type="ORF">GCM10009788_21990</name>
</gene>
<dbReference type="PRINTS" id="PR00455">
    <property type="entry name" value="HTHTETR"/>
</dbReference>
<dbReference type="InterPro" id="IPR050109">
    <property type="entry name" value="HTH-type_TetR-like_transc_reg"/>
</dbReference>
<evidence type="ECO:0000256" key="1">
    <source>
        <dbReference type="ARBA" id="ARBA00022491"/>
    </source>
</evidence>
<feature type="domain" description="HTH tetR-type" evidence="6">
    <location>
        <begin position="22"/>
        <end position="82"/>
    </location>
</feature>
<reference evidence="7 8" key="1">
    <citation type="journal article" date="2019" name="Int. J. Syst. Evol. Microbiol.">
        <title>The Global Catalogue of Microorganisms (GCM) 10K type strain sequencing project: providing services to taxonomists for standard genome sequencing and annotation.</title>
        <authorList>
            <consortium name="The Broad Institute Genomics Platform"/>
            <consortium name="The Broad Institute Genome Sequencing Center for Infectious Disease"/>
            <person name="Wu L."/>
            <person name="Ma J."/>
        </authorList>
    </citation>
    <scope>NUCLEOTIDE SEQUENCE [LARGE SCALE GENOMIC DNA]</scope>
    <source>
        <strain evidence="7 8">JCM 14942</strain>
    </source>
</reference>
<dbReference type="SUPFAM" id="SSF48498">
    <property type="entry name" value="Tetracyclin repressor-like, C-terminal domain"/>
    <property type="match status" value="1"/>
</dbReference>
<dbReference type="Proteomes" id="UP001500842">
    <property type="component" value="Unassembled WGS sequence"/>
</dbReference>
<dbReference type="RefSeq" id="WP_141004684.1">
    <property type="nucleotide sequence ID" value="NZ_BAAAOR010000015.1"/>
</dbReference>